<dbReference type="SUPFAM" id="SSF47798">
    <property type="entry name" value="Barrier-to-autointegration factor, BAF"/>
    <property type="match status" value="1"/>
</dbReference>
<dbReference type="GO" id="GO:0051276">
    <property type="term" value="P:chromosome organization"/>
    <property type="evidence" value="ECO:0007669"/>
    <property type="project" value="TreeGrafter"/>
</dbReference>
<dbReference type="Pfam" id="PF02961">
    <property type="entry name" value="SAM_BAF"/>
    <property type="match status" value="1"/>
</dbReference>
<name>A0A5B7DGG1_PORTR</name>
<protein>
    <recommendedName>
        <fullName evidence="3">Barrier-to-autointegration factor-like protein</fullName>
    </recommendedName>
    <alternativeName>
        <fullName evidence="4">Barrier-to-autointegration factor 2</fullName>
    </alternativeName>
</protein>
<dbReference type="Proteomes" id="UP000324222">
    <property type="component" value="Unassembled WGS sequence"/>
</dbReference>
<dbReference type="InterPro" id="IPR004122">
    <property type="entry name" value="BAF_prot"/>
</dbReference>
<accession>A0A5B7DGG1</accession>
<keyword evidence="6" id="KW-1185">Reference proteome</keyword>
<dbReference type="PANTHER" id="PTHR47507">
    <property type="entry name" value="BARRIER TO AUTOINTEGRATION FACTOR 2"/>
    <property type="match status" value="1"/>
</dbReference>
<evidence type="ECO:0000313" key="6">
    <source>
        <dbReference type="Proteomes" id="UP000324222"/>
    </source>
</evidence>
<comment type="subcellular location">
    <subcellularLocation>
        <location evidence="1">Nucleus</location>
    </subcellularLocation>
</comment>
<organism evidence="5 6">
    <name type="scientific">Portunus trituberculatus</name>
    <name type="common">Swimming crab</name>
    <name type="synonym">Neptunus trituberculatus</name>
    <dbReference type="NCBI Taxonomy" id="210409"/>
    <lineage>
        <taxon>Eukaryota</taxon>
        <taxon>Metazoa</taxon>
        <taxon>Ecdysozoa</taxon>
        <taxon>Arthropoda</taxon>
        <taxon>Crustacea</taxon>
        <taxon>Multicrustacea</taxon>
        <taxon>Malacostraca</taxon>
        <taxon>Eumalacostraca</taxon>
        <taxon>Eucarida</taxon>
        <taxon>Decapoda</taxon>
        <taxon>Pleocyemata</taxon>
        <taxon>Brachyura</taxon>
        <taxon>Eubrachyura</taxon>
        <taxon>Portunoidea</taxon>
        <taxon>Portunidae</taxon>
        <taxon>Portuninae</taxon>
        <taxon>Portunus</taxon>
    </lineage>
</organism>
<evidence type="ECO:0000313" key="5">
    <source>
        <dbReference type="EMBL" id="MPC20165.1"/>
    </source>
</evidence>
<dbReference type="Gene3D" id="1.10.150.40">
    <property type="entry name" value="Barrier-to-autointegration factor, BAF"/>
    <property type="match status" value="1"/>
</dbReference>
<dbReference type="GO" id="GO:0003677">
    <property type="term" value="F:DNA binding"/>
    <property type="evidence" value="ECO:0007669"/>
    <property type="project" value="InterPro"/>
</dbReference>
<sequence length="90" mass="10008">MSSTSQKHRNFVAEPMGEKEVTELAGIGPVLGDRLSSKGFDKAHVVLGQFLVLKKNKELFIDWLKDTANANSKQAGDCHQCLADWCEEFL</sequence>
<dbReference type="FunFam" id="1.10.150.40:FF:000002">
    <property type="entry name" value="Barrier to autointegration factor 2"/>
    <property type="match status" value="1"/>
</dbReference>
<dbReference type="SMART" id="SM01023">
    <property type="entry name" value="BAF"/>
    <property type="match status" value="1"/>
</dbReference>
<gene>
    <name evidence="5" type="primary">banf1_0</name>
    <name evidence="5" type="ORF">E2C01_013096</name>
</gene>
<dbReference type="AlphaFoldDB" id="A0A5B7DGG1"/>
<dbReference type="InterPro" id="IPR051387">
    <property type="entry name" value="BAF"/>
</dbReference>
<evidence type="ECO:0000256" key="1">
    <source>
        <dbReference type="ARBA" id="ARBA00004123"/>
    </source>
</evidence>
<evidence type="ECO:0000256" key="4">
    <source>
        <dbReference type="ARBA" id="ARBA00079764"/>
    </source>
</evidence>
<proteinExistence type="predicted"/>
<dbReference type="EMBL" id="VSRR010000843">
    <property type="protein sequence ID" value="MPC20165.1"/>
    <property type="molecule type" value="Genomic_DNA"/>
</dbReference>
<dbReference type="GO" id="GO:0000793">
    <property type="term" value="C:condensed chromosome"/>
    <property type="evidence" value="ECO:0007669"/>
    <property type="project" value="TreeGrafter"/>
</dbReference>
<comment type="caution">
    <text evidence="5">The sequence shown here is derived from an EMBL/GenBank/DDBJ whole genome shotgun (WGS) entry which is preliminary data.</text>
</comment>
<evidence type="ECO:0000256" key="2">
    <source>
        <dbReference type="ARBA" id="ARBA00023242"/>
    </source>
</evidence>
<evidence type="ECO:0000256" key="3">
    <source>
        <dbReference type="ARBA" id="ARBA00074730"/>
    </source>
</evidence>
<reference evidence="5 6" key="1">
    <citation type="submission" date="2019-05" db="EMBL/GenBank/DDBJ databases">
        <title>Another draft genome of Portunus trituberculatus and its Hox gene families provides insights of decapod evolution.</title>
        <authorList>
            <person name="Jeong J.-H."/>
            <person name="Song I."/>
            <person name="Kim S."/>
            <person name="Choi T."/>
            <person name="Kim D."/>
            <person name="Ryu S."/>
            <person name="Kim W."/>
        </authorList>
    </citation>
    <scope>NUCLEOTIDE SEQUENCE [LARGE SCALE GENOMIC DNA]</scope>
    <source>
        <tissue evidence="5">Muscle</tissue>
    </source>
</reference>
<dbReference type="OrthoDB" id="9997163at2759"/>
<dbReference type="InterPro" id="IPR036617">
    <property type="entry name" value="BAF_sf"/>
</dbReference>
<dbReference type="PANTHER" id="PTHR47507:SF6">
    <property type="entry name" value="BARRIER-TO-AUTOINTEGRATION FACTOR"/>
    <property type="match status" value="1"/>
</dbReference>
<keyword evidence="2" id="KW-0539">Nucleus</keyword>
<dbReference type="GO" id="GO:0005634">
    <property type="term" value="C:nucleus"/>
    <property type="evidence" value="ECO:0007669"/>
    <property type="project" value="UniProtKB-SubCell"/>
</dbReference>